<dbReference type="CDD" id="cd01185">
    <property type="entry name" value="INTN1_C_like"/>
    <property type="match status" value="1"/>
</dbReference>
<comment type="caution">
    <text evidence="5">The sequence shown here is derived from an EMBL/GenBank/DDBJ whole genome shotgun (WGS) entry which is preliminary data.</text>
</comment>
<evidence type="ECO:0000256" key="3">
    <source>
        <dbReference type="ARBA" id="ARBA00023172"/>
    </source>
</evidence>
<evidence type="ECO:0000256" key="1">
    <source>
        <dbReference type="ARBA" id="ARBA00008857"/>
    </source>
</evidence>
<dbReference type="Pfam" id="PF00589">
    <property type="entry name" value="Phage_integrase"/>
    <property type="match status" value="1"/>
</dbReference>
<dbReference type="PANTHER" id="PTHR30349">
    <property type="entry name" value="PHAGE INTEGRASE-RELATED"/>
    <property type="match status" value="1"/>
</dbReference>
<dbReference type="PROSITE" id="PS51898">
    <property type="entry name" value="TYR_RECOMBINASE"/>
    <property type="match status" value="1"/>
</dbReference>
<dbReference type="InterPro" id="IPR013762">
    <property type="entry name" value="Integrase-like_cat_sf"/>
</dbReference>
<reference evidence="5 6" key="1">
    <citation type="submission" date="2024-04" db="EMBL/GenBank/DDBJ databases">
        <title>Human intestinal bacterial collection.</title>
        <authorList>
            <person name="Pauvert C."/>
            <person name="Hitch T.C.A."/>
            <person name="Clavel T."/>
        </authorList>
    </citation>
    <scope>NUCLEOTIDE SEQUENCE [LARGE SCALE GENOMIC DNA]</scope>
    <source>
        <strain evidence="5 6">CLA-AA-H145</strain>
    </source>
</reference>
<dbReference type="Gene3D" id="1.10.150.130">
    <property type="match status" value="1"/>
</dbReference>
<dbReference type="InterPro" id="IPR010998">
    <property type="entry name" value="Integrase_recombinase_N"/>
</dbReference>
<accession>A0ABV1FTP4</accession>
<dbReference type="EMBL" id="JBBNFP010000083">
    <property type="protein sequence ID" value="MEQ2487786.1"/>
    <property type="molecule type" value="Genomic_DNA"/>
</dbReference>
<dbReference type="InterPro" id="IPR050090">
    <property type="entry name" value="Tyrosine_recombinase_XerCD"/>
</dbReference>
<evidence type="ECO:0000256" key="2">
    <source>
        <dbReference type="ARBA" id="ARBA00023125"/>
    </source>
</evidence>
<evidence type="ECO:0000313" key="5">
    <source>
        <dbReference type="EMBL" id="MEQ2487786.1"/>
    </source>
</evidence>
<gene>
    <name evidence="5" type="ORF">AAAT34_12145</name>
</gene>
<dbReference type="Pfam" id="PF17293">
    <property type="entry name" value="Arm-DNA-bind_5"/>
    <property type="match status" value="1"/>
</dbReference>
<name>A0ABV1FTP4_9BACT</name>
<evidence type="ECO:0000313" key="6">
    <source>
        <dbReference type="Proteomes" id="UP001487296"/>
    </source>
</evidence>
<keyword evidence="6" id="KW-1185">Reference proteome</keyword>
<feature type="domain" description="Tyr recombinase" evidence="4">
    <location>
        <begin position="199"/>
        <end position="365"/>
    </location>
</feature>
<organism evidence="5 6">
    <name type="scientific">Hallella faecis</name>
    <dbReference type="NCBI Taxonomy" id="2841596"/>
    <lineage>
        <taxon>Bacteria</taxon>
        <taxon>Pseudomonadati</taxon>
        <taxon>Bacteroidota</taxon>
        <taxon>Bacteroidia</taxon>
        <taxon>Bacteroidales</taxon>
        <taxon>Prevotellaceae</taxon>
        <taxon>Hallella</taxon>
    </lineage>
</organism>
<sequence length="370" mass="43180">MSHYHTCTTVSLLRRPITNGRLSLYLDFYPAIRNPETMKMTRREYLGIYIFAKPRNDAEREFNRSMIERAEAIRCMRVTSLINEKFDFLDHEKMKSDFLAYYKKKCRGQDQKWDIVYKHFFNFVQGHCTCGEITVDLCKKFREYLLGANQLRLTHLKISKNSAAGYYSTFRGFLNIAYREKMNKENVNDFLEKIETDDVRKEFLTSEELKKLAATPCDIPVLKQASLFSCLTGLRISDILNLAWDDIQLAPDLGYCVRIRIQKTDTETMLPISDEALQLCGERTEGRVFRGLTRSMVNYPLRKWIAAAGIKKHISFHCFRHTYATLQIASGTDIYTVSKMLVHKNVTTTQIYADLVNDKKRETVDRITLK</sequence>
<dbReference type="Pfam" id="PF13102">
    <property type="entry name" value="Phage_int_SAM_5"/>
    <property type="match status" value="1"/>
</dbReference>
<protein>
    <submittedName>
        <fullName evidence="5">Site-specific integrase</fullName>
    </submittedName>
</protein>
<dbReference type="InterPro" id="IPR025269">
    <property type="entry name" value="SAM-like_dom"/>
</dbReference>
<dbReference type="InterPro" id="IPR002104">
    <property type="entry name" value="Integrase_catalytic"/>
</dbReference>
<keyword evidence="3" id="KW-0233">DNA recombination</keyword>
<dbReference type="RefSeq" id="WP_215760865.1">
    <property type="nucleotide sequence ID" value="NZ_JAHKBE010000087.1"/>
</dbReference>
<dbReference type="SUPFAM" id="SSF56349">
    <property type="entry name" value="DNA breaking-rejoining enzymes"/>
    <property type="match status" value="1"/>
</dbReference>
<dbReference type="InterPro" id="IPR011010">
    <property type="entry name" value="DNA_brk_join_enz"/>
</dbReference>
<dbReference type="Proteomes" id="UP001487296">
    <property type="component" value="Unassembled WGS sequence"/>
</dbReference>
<evidence type="ECO:0000259" key="4">
    <source>
        <dbReference type="PROSITE" id="PS51898"/>
    </source>
</evidence>
<dbReference type="InterPro" id="IPR035386">
    <property type="entry name" value="Arm-DNA-bind_5"/>
</dbReference>
<dbReference type="PANTHER" id="PTHR30349:SF64">
    <property type="entry name" value="PROPHAGE INTEGRASE INTD-RELATED"/>
    <property type="match status" value="1"/>
</dbReference>
<dbReference type="Gene3D" id="1.10.443.10">
    <property type="entry name" value="Intergrase catalytic core"/>
    <property type="match status" value="1"/>
</dbReference>
<keyword evidence="2" id="KW-0238">DNA-binding</keyword>
<proteinExistence type="inferred from homology"/>
<comment type="similarity">
    <text evidence="1">Belongs to the 'phage' integrase family.</text>
</comment>